<keyword evidence="4" id="KW-1185">Reference proteome</keyword>
<name>A0A6N4X4M9_9FLAO</name>
<evidence type="ECO:0000313" key="3">
    <source>
        <dbReference type="EMBL" id="CAA7193732.1"/>
    </source>
</evidence>
<evidence type="ECO:0000256" key="1">
    <source>
        <dbReference type="SAM" id="Phobius"/>
    </source>
</evidence>
<dbReference type="AlphaFoldDB" id="A0A6N4X4M9"/>
<reference evidence="3 4" key="1">
    <citation type="submission" date="2020-01" db="EMBL/GenBank/DDBJ databases">
        <authorList>
            <person name="Rodrigo-Torres L."/>
            <person name="Arahal R. D."/>
            <person name="Lucena T."/>
        </authorList>
    </citation>
    <scope>NUCLEOTIDE SEQUENCE [LARGE SCALE GENOMIC DNA]</scope>
    <source>
        <strain evidence="3 4">CECT 9293</strain>
    </source>
</reference>
<dbReference type="PROSITE" id="PS51257">
    <property type="entry name" value="PROKAR_LIPOPROTEIN"/>
    <property type="match status" value="1"/>
</dbReference>
<gene>
    <name evidence="3" type="ORF">CHRY9293_00144</name>
</gene>
<organism evidence="3 4">
    <name type="scientific">Chryseobacterium potabilaquae</name>
    <dbReference type="NCBI Taxonomy" id="2675057"/>
    <lineage>
        <taxon>Bacteria</taxon>
        <taxon>Pseudomonadati</taxon>
        <taxon>Bacteroidota</taxon>
        <taxon>Flavobacteriia</taxon>
        <taxon>Flavobacteriales</taxon>
        <taxon>Weeksellaceae</taxon>
        <taxon>Chryseobacterium group</taxon>
        <taxon>Chryseobacterium</taxon>
    </lineage>
</organism>
<dbReference type="EMBL" id="CACVBR010000001">
    <property type="protein sequence ID" value="CAA7193732.1"/>
    <property type="molecule type" value="Genomic_DNA"/>
</dbReference>
<protein>
    <recommendedName>
        <fullName evidence="5">Signal peptidase</fullName>
    </recommendedName>
</protein>
<keyword evidence="1" id="KW-1133">Transmembrane helix</keyword>
<keyword evidence="2" id="KW-0732">Signal</keyword>
<evidence type="ECO:0000313" key="4">
    <source>
        <dbReference type="Proteomes" id="UP000445144"/>
    </source>
</evidence>
<accession>A0A6N4X4M9</accession>
<feature type="transmembrane region" description="Helical" evidence="1">
    <location>
        <begin position="34"/>
        <end position="53"/>
    </location>
</feature>
<evidence type="ECO:0008006" key="5">
    <source>
        <dbReference type="Google" id="ProtNLM"/>
    </source>
</evidence>
<dbReference type="Proteomes" id="UP000445144">
    <property type="component" value="Unassembled WGS sequence"/>
</dbReference>
<proteinExistence type="predicted"/>
<keyword evidence="1" id="KW-0472">Membrane</keyword>
<feature type="chain" id="PRO_5026872591" description="Signal peptidase" evidence="2">
    <location>
        <begin position="19"/>
        <end position="64"/>
    </location>
</feature>
<keyword evidence="1" id="KW-0812">Transmembrane</keyword>
<dbReference type="RefSeq" id="WP_162031152.1">
    <property type="nucleotide sequence ID" value="NZ_CACVBR010000001.1"/>
</dbReference>
<feature type="signal peptide" evidence="2">
    <location>
        <begin position="1"/>
        <end position="18"/>
    </location>
</feature>
<evidence type="ECO:0000256" key="2">
    <source>
        <dbReference type="SAM" id="SignalP"/>
    </source>
</evidence>
<sequence>MKKIILILSIAFSGCMYAQDGEFPAEPGDPAPIDMYISALYAIGVGLAVYCLIKNLKKIRLHKV</sequence>